<dbReference type="GO" id="GO:0016747">
    <property type="term" value="F:acyltransferase activity, transferring groups other than amino-acyl groups"/>
    <property type="evidence" value="ECO:0007669"/>
    <property type="project" value="InterPro"/>
</dbReference>
<name>A0A847S7R0_9NEIS</name>
<dbReference type="SUPFAM" id="SSF55729">
    <property type="entry name" value="Acyl-CoA N-acyltransferases (Nat)"/>
    <property type="match status" value="1"/>
</dbReference>
<organism evidence="4 5">
    <name type="scientific">Leeia aquatica</name>
    <dbReference type="NCBI Taxonomy" id="2725557"/>
    <lineage>
        <taxon>Bacteria</taxon>
        <taxon>Pseudomonadati</taxon>
        <taxon>Pseudomonadota</taxon>
        <taxon>Betaproteobacteria</taxon>
        <taxon>Neisseriales</taxon>
        <taxon>Leeiaceae</taxon>
        <taxon>Leeia</taxon>
    </lineage>
</organism>
<dbReference type="InterPro" id="IPR050832">
    <property type="entry name" value="Bact_Acetyltransf"/>
</dbReference>
<evidence type="ECO:0000259" key="3">
    <source>
        <dbReference type="PROSITE" id="PS51186"/>
    </source>
</evidence>
<evidence type="ECO:0000256" key="2">
    <source>
        <dbReference type="ARBA" id="ARBA00023315"/>
    </source>
</evidence>
<reference evidence="4 5" key="1">
    <citation type="submission" date="2020-04" db="EMBL/GenBank/DDBJ databases">
        <title>Draft genome of Leeia sp. IMCC25680.</title>
        <authorList>
            <person name="Song J."/>
            <person name="Cho J.-C."/>
        </authorList>
    </citation>
    <scope>NUCLEOTIDE SEQUENCE [LARGE SCALE GENOMIC DNA]</scope>
    <source>
        <strain evidence="4 5">IMCC25680</strain>
    </source>
</reference>
<dbReference type="PANTHER" id="PTHR43877">
    <property type="entry name" value="AMINOALKYLPHOSPHONATE N-ACETYLTRANSFERASE-RELATED-RELATED"/>
    <property type="match status" value="1"/>
</dbReference>
<evidence type="ECO:0000313" key="4">
    <source>
        <dbReference type="EMBL" id="NLR75984.1"/>
    </source>
</evidence>
<dbReference type="RefSeq" id="WP_168877607.1">
    <property type="nucleotide sequence ID" value="NZ_JABAIM010000002.1"/>
</dbReference>
<keyword evidence="1 4" id="KW-0808">Transferase</keyword>
<evidence type="ECO:0000313" key="5">
    <source>
        <dbReference type="Proteomes" id="UP000587991"/>
    </source>
</evidence>
<dbReference type="PROSITE" id="PS51186">
    <property type="entry name" value="GNAT"/>
    <property type="match status" value="1"/>
</dbReference>
<dbReference type="EMBL" id="JABAIM010000002">
    <property type="protein sequence ID" value="NLR75984.1"/>
    <property type="molecule type" value="Genomic_DNA"/>
</dbReference>
<dbReference type="Pfam" id="PF00583">
    <property type="entry name" value="Acetyltransf_1"/>
    <property type="match status" value="1"/>
</dbReference>
<gene>
    <name evidence="4" type="ORF">HF682_12520</name>
</gene>
<sequence>MSTGWHIRPATLADAPVLAALGMQVWLERYAQDGIRPVIAEYVLQTFTEAQLQHALRDPQQRFWLAEQQGHAAGFIQLGLGRPDPIRQLPQQVEVDRLYVQACQTRQGLGPALLGAAREVLQAEGWQGYWLTVWQGNPDAIRFYQREQFQAVGVTWFELEQERHENQVLAQEWSTPRQ</sequence>
<evidence type="ECO:0000256" key="1">
    <source>
        <dbReference type="ARBA" id="ARBA00022679"/>
    </source>
</evidence>
<dbReference type="AlphaFoldDB" id="A0A847S7R0"/>
<dbReference type="Proteomes" id="UP000587991">
    <property type="component" value="Unassembled WGS sequence"/>
</dbReference>
<dbReference type="InterPro" id="IPR000182">
    <property type="entry name" value="GNAT_dom"/>
</dbReference>
<feature type="domain" description="N-acetyltransferase" evidence="3">
    <location>
        <begin position="5"/>
        <end position="178"/>
    </location>
</feature>
<accession>A0A847S7R0</accession>
<dbReference type="InterPro" id="IPR016181">
    <property type="entry name" value="Acyl_CoA_acyltransferase"/>
</dbReference>
<keyword evidence="5" id="KW-1185">Reference proteome</keyword>
<dbReference type="Gene3D" id="3.40.630.30">
    <property type="match status" value="1"/>
</dbReference>
<keyword evidence="2" id="KW-0012">Acyltransferase</keyword>
<proteinExistence type="predicted"/>
<dbReference type="CDD" id="cd04301">
    <property type="entry name" value="NAT_SF"/>
    <property type="match status" value="1"/>
</dbReference>
<protein>
    <submittedName>
        <fullName evidence="4">GNAT family N-acetyltransferase</fullName>
    </submittedName>
</protein>
<comment type="caution">
    <text evidence="4">The sequence shown here is derived from an EMBL/GenBank/DDBJ whole genome shotgun (WGS) entry which is preliminary data.</text>
</comment>